<evidence type="ECO:0000256" key="1">
    <source>
        <dbReference type="SAM" id="MobiDB-lite"/>
    </source>
</evidence>
<feature type="region of interest" description="Disordered" evidence="1">
    <location>
        <begin position="1"/>
        <end position="50"/>
    </location>
</feature>
<dbReference type="Proteomes" id="UP000182658">
    <property type="component" value="Unassembled WGS sequence"/>
</dbReference>
<reference evidence="3 4" key="1">
    <citation type="submission" date="2016-10" db="EMBL/GenBank/DDBJ databases">
        <title>Draft genome sequence of Coniochaeta ligniaria NRRL30616, a lignocellulolytic fungus for bioabatement of inhibitors in plant biomass hydrolysates.</title>
        <authorList>
            <consortium name="DOE Joint Genome Institute"/>
            <person name="Jimenez D.J."/>
            <person name="Hector R.E."/>
            <person name="Riley R."/>
            <person name="Sun H."/>
            <person name="Grigoriev I.V."/>
            <person name="Van Elsas J.D."/>
            <person name="Nichols N.N."/>
        </authorList>
    </citation>
    <scope>NUCLEOTIDE SEQUENCE [LARGE SCALE GENOMIC DNA]</scope>
    <source>
        <strain evidence="3 4">NRRL 30616</strain>
    </source>
</reference>
<keyword evidence="2" id="KW-0472">Membrane</keyword>
<dbReference type="OrthoDB" id="5262368at2759"/>
<feature type="compositionally biased region" description="Polar residues" evidence="1">
    <location>
        <begin position="133"/>
        <end position="146"/>
    </location>
</feature>
<name>A0A1J7JI50_9PEZI</name>
<evidence type="ECO:0000256" key="2">
    <source>
        <dbReference type="SAM" id="Phobius"/>
    </source>
</evidence>
<keyword evidence="2" id="KW-0812">Transmembrane</keyword>
<feature type="compositionally biased region" description="Basic residues" evidence="1">
    <location>
        <begin position="155"/>
        <end position="166"/>
    </location>
</feature>
<feature type="compositionally biased region" description="Polar residues" evidence="1">
    <location>
        <begin position="41"/>
        <end position="50"/>
    </location>
</feature>
<evidence type="ECO:0000313" key="4">
    <source>
        <dbReference type="Proteomes" id="UP000182658"/>
    </source>
</evidence>
<dbReference type="AlphaFoldDB" id="A0A1J7JI50"/>
<sequence>MAADENSHGEGPSSAAKDDAQSEHLGPPSYAPSELCGPSEPSLTRTQPPATEQIATTEVGCCLQALPTLTAIFVAIVHILTENQPNQAPTQDQWEQPLYVIPRRGRPSNWAKKFAVQQANLDPSTDRPKRVAAQQSQDDQPETQAQPDKSPSPPKAKKKRVAKPRACKPAAASPSPGPVNPAPTAAVLEAQVTPSPRRSPMPAPRSAADYEYVPPVLSDKDSLFNGDADSLFGGDDELDKSLPLPSDADSLFVGDDEPEQSQPAHRSGQDAPRESPSHGSDEAALSQPAPSPGPDNTKLEAELATMTDEVRRWEAVTQQVASETKEMAKLVKDLAASSFSSRPPSASVRDMLSPADQARFRDQLLKATQLSLKADLIRTLKERDSETRQQQVYCVVVLAVAVVAAAFLVSPFAARVVEGLEWVGDRLGLL</sequence>
<evidence type="ECO:0000313" key="3">
    <source>
        <dbReference type="EMBL" id="OIW29440.1"/>
    </source>
</evidence>
<protein>
    <submittedName>
        <fullName evidence="3">Uncharacterized protein</fullName>
    </submittedName>
</protein>
<dbReference type="InParanoid" id="A0A1J7JI50"/>
<proteinExistence type="predicted"/>
<feature type="compositionally biased region" description="Basic and acidic residues" evidence="1">
    <location>
        <begin position="267"/>
        <end position="281"/>
    </location>
</feature>
<feature type="region of interest" description="Disordered" evidence="1">
    <location>
        <begin position="119"/>
        <end position="298"/>
    </location>
</feature>
<feature type="transmembrane region" description="Helical" evidence="2">
    <location>
        <begin position="392"/>
        <end position="414"/>
    </location>
</feature>
<keyword evidence="2" id="KW-1133">Transmembrane helix</keyword>
<keyword evidence="4" id="KW-1185">Reference proteome</keyword>
<organism evidence="3 4">
    <name type="scientific">Coniochaeta ligniaria NRRL 30616</name>
    <dbReference type="NCBI Taxonomy" id="1408157"/>
    <lineage>
        <taxon>Eukaryota</taxon>
        <taxon>Fungi</taxon>
        <taxon>Dikarya</taxon>
        <taxon>Ascomycota</taxon>
        <taxon>Pezizomycotina</taxon>
        <taxon>Sordariomycetes</taxon>
        <taxon>Sordariomycetidae</taxon>
        <taxon>Coniochaetales</taxon>
        <taxon>Coniochaetaceae</taxon>
        <taxon>Coniochaeta</taxon>
    </lineage>
</organism>
<accession>A0A1J7JI50</accession>
<dbReference type="EMBL" id="KV875097">
    <property type="protein sequence ID" value="OIW29440.1"/>
    <property type="molecule type" value="Genomic_DNA"/>
</dbReference>
<gene>
    <name evidence="3" type="ORF">CONLIGDRAFT_643540</name>
</gene>